<evidence type="ECO:0008006" key="3">
    <source>
        <dbReference type="Google" id="ProtNLM"/>
    </source>
</evidence>
<name>A0ABU3BE90_9FLAO</name>
<dbReference type="Proteomes" id="UP001250662">
    <property type="component" value="Unassembled WGS sequence"/>
</dbReference>
<dbReference type="RefSeq" id="WP_311384133.1">
    <property type="nucleotide sequence ID" value="NZ_JAVRHU010000001.1"/>
</dbReference>
<protein>
    <recommendedName>
        <fullName evidence="3">Lipoprotein</fullName>
    </recommendedName>
</protein>
<evidence type="ECO:0000313" key="1">
    <source>
        <dbReference type="EMBL" id="MDT0620479.1"/>
    </source>
</evidence>
<proteinExistence type="predicted"/>
<gene>
    <name evidence="1" type="ORF">RM520_02520</name>
</gene>
<accession>A0ABU3BE90</accession>
<sequence length="186" mass="21986">MRKFSTICLGILFLNSCIPIRIAPTISDYKVVKGQRFKRGLPKKTTFVFEDPKEANEFYDYVNIKYDLEDYYVDVQVPFTIDEKEYFFSFYEVEIQDKALNLFPLAFDIAANATLKNEDFETYTTNEDSTILRNGNWYIVMEVFSITEKDCLHEESDSRDIVLPYLRALKDEYLSTHNYNEVVFKN</sequence>
<comment type="caution">
    <text evidence="1">The sequence shown here is derived from an EMBL/GenBank/DDBJ whole genome shotgun (WGS) entry which is preliminary data.</text>
</comment>
<keyword evidence="2" id="KW-1185">Reference proteome</keyword>
<evidence type="ECO:0000313" key="2">
    <source>
        <dbReference type="Proteomes" id="UP001250662"/>
    </source>
</evidence>
<organism evidence="1 2">
    <name type="scientific">Croceitalea vernalis</name>
    <dbReference type="NCBI Taxonomy" id="3075599"/>
    <lineage>
        <taxon>Bacteria</taxon>
        <taxon>Pseudomonadati</taxon>
        <taxon>Bacteroidota</taxon>
        <taxon>Flavobacteriia</taxon>
        <taxon>Flavobacteriales</taxon>
        <taxon>Flavobacteriaceae</taxon>
        <taxon>Croceitalea</taxon>
    </lineage>
</organism>
<dbReference type="EMBL" id="JAVRHU010000001">
    <property type="protein sequence ID" value="MDT0620479.1"/>
    <property type="molecule type" value="Genomic_DNA"/>
</dbReference>
<reference evidence="1 2" key="1">
    <citation type="submission" date="2023-09" db="EMBL/GenBank/DDBJ databases">
        <authorList>
            <person name="Rey-Velasco X."/>
        </authorList>
    </citation>
    <scope>NUCLEOTIDE SEQUENCE [LARGE SCALE GENOMIC DNA]</scope>
    <source>
        <strain evidence="1 2">P007</strain>
    </source>
</reference>